<protein>
    <submittedName>
        <fullName evidence="4">dTDP-4-amino-4,6-dideoxygalactose transaminase</fullName>
    </submittedName>
</protein>
<dbReference type="SUPFAM" id="SSF51735">
    <property type="entry name" value="NAD(P)-binding Rossmann-fold domains"/>
    <property type="match status" value="1"/>
</dbReference>
<dbReference type="RefSeq" id="WP_091070234.1">
    <property type="nucleotide sequence ID" value="NZ_FMDM01000016.1"/>
</dbReference>
<dbReference type="Pfam" id="PF01370">
    <property type="entry name" value="Epimerase"/>
    <property type="match status" value="2"/>
</dbReference>
<dbReference type="InterPro" id="IPR015421">
    <property type="entry name" value="PyrdxlP-dep_Trfase_major"/>
</dbReference>
<dbReference type="PANTHER" id="PTHR30244:SF34">
    <property type="entry name" value="DTDP-4-AMINO-4,6-DIDEOXYGALACTOSE TRANSAMINASE"/>
    <property type="match status" value="1"/>
</dbReference>
<sequence length="679" mass="72028">MDEFVLVGGAGFLGTVTAEALLATGARVTTVDRRPPAEASTAAGLDWIRVDLLTDDPPELPPGVVVVLLGASEPRPRRPWTLPLDNAVSTARLLPRLTGRRVVLTSSVEVYGAAAGPLTEDTAPELPWTVEEIDDWCALARDLARSPCPPWRAAPLARAMADADPTGRWTYAMAKLAQERLVADAVDPDRLTVLRLANVVGAGQHRVATRLIRRARQGLPLPVTADAVRSFLPADALARMLRDGIGPGVWNVGGKPVPLTDLATWIRDLCGSSAPLRTVPRRTPDSSGLVVTDRLTAAGHRIGPLRPHLPALVAEVDHDRTPLFRPPLPVVVPPPPAHPELVAARQQEALASGEVKHGNRWTRELTERLGKELELDDDHRVLVTASGTAALRIMVAATVGPARPGDVAVLPSYTFPATAEILVQLGYALRFVDVDAATWTLDPAAVAAAVEQGGVRVVLCVDTFGNPCDYPALRAVCDPAGVALLADSAAALGSLHQGRPVAQQALAHSYSMSFAKVVSAGGAGGALVLPAGAAEAVLAAPAGWTRSELMNELPAVVAVDQLAELDTLVRRRAEVAEVYADAARTLPMRFQRVRAGDRHCWVHWVARLADRDRVAAQLAALGVQTKPYFAAIHRGPLGGGERLPVTERLDAEALALPMSSELTVEQAERVVAALHRCLG</sequence>
<dbReference type="GO" id="GO:0030170">
    <property type="term" value="F:pyridoxal phosphate binding"/>
    <property type="evidence" value="ECO:0007669"/>
    <property type="project" value="TreeGrafter"/>
</dbReference>
<dbReference type="GO" id="GO:0008483">
    <property type="term" value="F:transaminase activity"/>
    <property type="evidence" value="ECO:0007669"/>
    <property type="project" value="TreeGrafter"/>
</dbReference>
<dbReference type="InterPro" id="IPR015424">
    <property type="entry name" value="PyrdxlP-dep_Trfase"/>
</dbReference>
<dbReference type="InterPro" id="IPR015422">
    <property type="entry name" value="PyrdxlP-dep_Trfase_small"/>
</dbReference>
<evidence type="ECO:0000259" key="3">
    <source>
        <dbReference type="Pfam" id="PF01370"/>
    </source>
</evidence>
<dbReference type="PANTHER" id="PTHR30244">
    <property type="entry name" value="TRANSAMINASE"/>
    <property type="match status" value="1"/>
</dbReference>
<evidence type="ECO:0000256" key="2">
    <source>
        <dbReference type="RuleBase" id="RU004508"/>
    </source>
</evidence>
<dbReference type="Gene3D" id="3.40.50.720">
    <property type="entry name" value="NAD(P)-binding Rossmann-like Domain"/>
    <property type="match status" value="1"/>
</dbReference>
<reference evidence="5" key="1">
    <citation type="submission" date="2016-06" db="EMBL/GenBank/DDBJ databases">
        <authorList>
            <person name="Varghese N."/>
            <person name="Submissions Spin"/>
        </authorList>
    </citation>
    <scope>NUCLEOTIDE SEQUENCE [LARGE SCALE GENOMIC DNA]</scope>
    <source>
        <strain evidence="5">DSM 45647</strain>
    </source>
</reference>
<dbReference type="Pfam" id="PF01041">
    <property type="entry name" value="DegT_DnrJ_EryC1"/>
    <property type="match status" value="1"/>
</dbReference>
<proteinExistence type="inferred from homology"/>
<dbReference type="CDD" id="cd08946">
    <property type="entry name" value="SDR_e"/>
    <property type="match status" value="1"/>
</dbReference>
<dbReference type="InterPro" id="IPR001509">
    <property type="entry name" value="Epimerase_deHydtase"/>
</dbReference>
<feature type="domain" description="NAD-dependent epimerase/dehydratase" evidence="3">
    <location>
        <begin position="5"/>
        <end position="122"/>
    </location>
</feature>
<dbReference type="InterPro" id="IPR000653">
    <property type="entry name" value="DegT/StrS_aminotransferase"/>
</dbReference>
<dbReference type="GO" id="GO:0000271">
    <property type="term" value="P:polysaccharide biosynthetic process"/>
    <property type="evidence" value="ECO:0007669"/>
    <property type="project" value="TreeGrafter"/>
</dbReference>
<accession>A0A1C5K0B7</accession>
<comment type="similarity">
    <text evidence="2">Belongs to the DegT/DnrJ/EryC1 family.</text>
</comment>
<evidence type="ECO:0000313" key="4">
    <source>
        <dbReference type="EMBL" id="SCG76178.1"/>
    </source>
</evidence>
<dbReference type="OrthoDB" id="5342089at2"/>
<gene>
    <name evidence="4" type="ORF">GA0070213_11663</name>
</gene>
<dbReference type="AlphaFoldDB" id="A0A1C5K0B7"/>
<name>A0A1C5K0B7_9ACTN</name>
<comment type="cofactor">
    <cofactor evidence="1">
        <name>pyridoxal 5'-phosphate</name>
        <dbReference type="ChEBI" id="CHEBI:597326"/>
    </cofactor>
</comment>
<keyword evidence="5" id="KW-1185">Reference proteome</keyword>
<dbReference type="STRING" id="745366.GA0070213_11663"/>
<dbReference type="SUPFAM" id="SSF53383">
    <property type="entry name" value="PLP-dependent transferases"/>
    <property type="match status" value="1"/>
</dbReference>
<dbReference type="InterPro" id="IPR036291">
    <property type="entry name" value="NAD(P)-bd_dom_sf"/>
</dbReference>
<dbReference type="Proteomes" id="UP000199360">
    <property type="component" value="Unassembled WGS sequence"/>
</dbReference>
<organism evidence="4 5">
    <name type="scientific">Micromonospora humi</name>
    <dbReference type="NCBI Taxonomy" id="745366"/>
    <lineage>
        <taxon>Bacteria</taxon>
        <taxon>Bacillati</taxon>
        <taxon>Actinomycetota</taxon>
        <taxon>Actinomycetes</taxon>
        <taxon>Micromonosporales</taxon>
        <taxon>Micromonosporaceae</taxon>
        <taxon>Micromonospora</taxon>
    </lineage>
</organism>
<dbReference type="EMBL" id="FMDM01000016">
    <property type="protein sequence ID" value="SCG76178.1"/>
    <property type="molecule type" value="Genomic_DNA"/>
</dbReference>
<dbReference type="Gene3D" id="3.90.1150.10">
    <property type="entry name" value="Aspartate Aminotransferase, domain 1"/>
    <property type="match status" value="1"/>
</dbReference>
<dbReference type="Gene3D" id="3.40.640.10">
    <property type="entry name" value="Type I PLP-dependent aspartate aminotransferase-like (Major domain)"/>
    <property type="match status" value="1"/>
</dbReference>
<evidence type="ECO:0000313" key="5">
    <source>
        <dbReference type="Proteomes" id="UP000199360"/>
    </source>
</evidence>
<feature type="domain" description="NAD-dependent epimerase/dehydratase" evidence="3">
    <location>
        <begin position="166"/>
        <end position="253"/>
    </location>
</feature>
<evidence type="ECO:0000256" key="1">
    <source>
        <dbReference type="ARBA" id="ARBA00001933"/>
    </source>
</evidence>
<keyword evidence="2" id="KW-0663">Pyridoxal phosphate</keyword>